<dbReference type="RefSeq" id="WP_012162160.1">
    <property type="nucleotide sequence ID" value="NC_009925.1"/>
</dbReference>
<name>B0CA50_ACAM1</name>
<dbReference type="EMBL" id="CP000828">
    <property type="protein sequence ID" value="ABW26637.1"/>
    <property type="molecule type" value="Genomic_DNA"/>
</dbReference>
<proteinExistence type="predicted"/>
<dbReference type="SUPFAM" id="SSF160631">
    <property type="entry name" value="SMI1/KNR4-like"/>
    <property type="match status" value="1"/>
</dbReference>
<evidence type="ECO:0000313" key="2">
    <source>
        <dbReference type="EMBL" id="ABW26637.1"/>
    </source>
</evidence>
<accession>B0CA50</accession>
<gene>
    <name evidence="2" type="ordered locus">AM1_1614</name>
</gene>
<protein>
    <recommendedName>
        <fullName evidence="1">Knr4/Smi1-like domain-containing protein</fullName>
    </recommendedName>
</protein>
<reference evidence="2 3" key="1">
    <citation type="journal article" date="2008" name="Proc. Natl. Acad. Sci. U.S.A.">
        <title>Niche adaptation and genome expansion in the chlorophyll d-producing cyanobacterium Acaryochloris marina.</title>
        <authorList>
            <person name="Swingley W.D."/>
            <person name="Chen M."/>
            <person name="Cheung P.C."/>
            <person name="Conrad A.L."/>
            <person name="Dejesa L.C."/>
            <person name="Hao J."/>
            <person name="Honchak B.M."/>
            <person name="Karbach L.E."/>
            <person name="Kurdoglu A."/>
            <person name="Lahiri S."/>
            <person name="Mastrian S.D."/>
            <person name="Miyashita H."/>
            <person name="Page L."/>
            <person name="Ramakrishna P."/>
            <person name="Satoh S."/>
            <person name="Sattley W.M."/>
            <person name="Shimada Y."/>
            <person name="Taylor H.L."/>
            <person name="Tomo T."/>
            <person name="Tsuchiya T."/>
            <person name="Wang Z.T."/>
            <person name="Raymond J."/>
            <person name="Mimuro M."/>
            <person name="Blankenship R.E."/>
            <person name="Touchman J.W."/>
        </authorList>
    </citation>
    <scope>NUCLEOTIDE SEQUENCE [LARGE SCALE GENOMIC DNA]</scope>
    <source>
        <strain evidence="3">MBIC 11017</strain>
    </source>
</reference>
<evidence type="ECO:0000259" key="1">
    <source>
        <dbReference type="Pfam" id="PF09346"/>
    </source>
</evidence>
<organism evidence="2 3">
    <name type="scientific">Acaryochloris marina (strain MBIC 11017)</name>
    <dbReference type="NCBI Taxonomy" id="329726"/>
    <lineage>
        <taxon>Bacteria</taxon>
        <taxon>Bacillati</taxon>
        <taxon>Cyanobacteriota</taxon>
        <taxon>Cyanophyceae</taxon>
        <taxon>Acaryochloridales</taxon>
        <taxon>Acaryochloridaceae</taxon>
        <taxon>Acaryochloris</taxon>
    </lineage>
</organism>
<feature type="domain" description="Knr4/Smi1-like" evidence="1">
    <location>
        <begin position="30"/>
        <end position="125"/>
    </location>
</feature>
<dbReference type="Proteomes" id="UP000000268">
    <property type="component" value="Chromosome"/>
</dbReference>
<evidence type="ECO:0000313" key="3">
    <source>
        <dbReference type="Proteomes" id="UP000000268"/>
    </source>
</evidence>
<keyword evidence="3" id="KW-1185">Reference proteome</keyword>
<dbReference type="Pfam" id="PF09346">
    <property type="entry name" value="SMI1_KNR4"/>
    <property type="match status" value="1"/>
</dbReference>
<dbReference type="AlphaFoldDB" id="B0CA50"/>
<dbReference type="OrthoDB" id="513405at2"/>
<dbReference type="InterPro" id="IPR018958">
    <property type="entry name" value="Knr4/Smi1-like_dom"/>
</dbReference>
<dbReference type="HOGENOM" id="CLU_119463_0_0_3"/>
<sequence>MESLLTSLDKIIDIWQQDREDLIELIQAGLSVQDIQGYIANLPFQLPQEVYQLYHWRNGIQIPEFHDISLDFIPGFWFLPLAETLKGYEHVREFKNNCTFLQDEAYHRPWFPILSSDLGYFLVLGDKNMCISSPVFFLSWNSGDLIFEARYPSLTRMMTVIAECYESGAYYFETKVMDQFGTIVEFLEEDPQEVSRIRVVHQRSVGLLNR</sequence>
<dbReference type="InterPro" id="IPR037883">
    <property type="entry name" value="Knr4/Smi1-like_sf"/>
</dbReference>
<dbReference type="STRING" id="329726.AM1_1614"/>
<dbReference type="KEGG" id="amr:AM1_1614"/>
<dbReference type="eggNOG" id="COG4282">
    <property type="taxonomic scope" value="Bacteria"/>
</dbReference>